<dbReference type="PROSITE" id="PS51318">
    <property type="entry name" value="TAT"/>
    <property type="match status" value="1"/>
</dbReference>
<accession>A0A7G7CM55</accession>
<evidence type="ECO:0000313" key="3">
    <source>
        <dbReference type="EMBL" id="QNE88671.1"/>
    </source>
</evidence>
<keyword evidence="2" id="KW-0732">Signal</keyword>
<feature type="signal peptide" evidence="2">
    <location>
        <begin position="1"/>
        <end position="31"/>
    </location>
</feature>
<evidence type="ECO:0008006" key="5">
    <source>
        <dbReference type="Google" id="ProtNLM"/>
    </source>
</evidence>
<keyword evidence="4" id="KW-1185">Reference proteome</keyword>
<evidence type="ECO:0000256" key="2">
    <source>
        <dbReference type="SAM" id="SignalP"/>
    </source>
</evidence>
<dbReference type="AlphaFoldDB" id="A0A7G7CM55"/>
<feature type="region of interest" description="Disordered" evidence="1">
    <location>
        <begin position="95"/>
        <end position="141"/>
    </location>
</feature>
<name>A0A7G7CM55_9CORY</name>
<sequence length="193" mass="19934">MTATSRKTLKTSIVAGATALIASAFTPAASADAVDDMLAKMPSGPISCEQANKYWTSEADFQSKKKQALAVATFHPRGGEIRAAIGRIDEAANRCGLRGTTGSKPSAPKPAPKPSAPKQNTTAPKPSAPKPAPKKPVQRSTKPVYKVFVSPGMPTFDVPVANVATVRLPDVAEMAQDALAGGSSLPQGSSLPR</sequence>
<evidence type="ECO:0000313" key="4">
    <source>
        <dbReference type="Proteomes" id="UP000515743"/>
    </source>
</evidence>
<proteinExistence type="predicted"/>
<dbReference type="EMBL" id="CP059404">
    <property type="protein sequence ID" value="QNE88671.1"/>
    <property type="molecule type" value="Genomic_DNA"/>
</dbReference>
<protein>
    <recommendedName>
        <fullName evidence="5">Secreted protein</fullName>
    </recommendedName>
</protein>
<evidence type="ECO:0000256" key="1">
    <source>
        <dbReference type="SAM" id="MobiDB-lite"/>
    </source>
</evidence>
<gene>
    <name evidence="3" type="ORF">H0194_06035</name>
</gene>
<dbReference type="RefSeq" id="WP_185175061.1">
    <property type="nucleotide sequence ID" value="NZ_CP059404.1"/>
</dbReference>
<dbReference type="KEGG" id="cik:H0194_06035"/>
<organism evidence="3 4">
    <name type="scientific">Corynebacterium incognita</name>
    <dbReference type="NCBI Taxonomy" id="2754725"/>
    <lineage>
        <taxon>Bacteria</taxon>
        <taxon>Bacillati</taxon>
        <taxon>Actinomycetota</taxon>
        <taxon>Actinomycetes</taxon>
        <taxon>Mycobacteriales</taxon>
        <taxon>Corynebacteriaceae</taxon>
        <taxon>Corynebacterium</taxon>
    </lineage>
</organism>
<dbReference type="Proteomes" id="UP000515743">
    <property type="component" value="Chromosome"/>
</dbReference>
<feature type="chain" id="PRO_5028871725" description="Secreted protein" evidence="2">
    <location>
        <begin position="32"/>
        <end position="193"/>
    </location>
</feature>
<dbReference type="InterPro" id="IPR006311">
    <property type="entry name" value="TAT_signal"/>
</dbReference>
<reference evidence="3 4" key="1">
    <citation type="submission" date="2020-07" db="EMBL/GenBank/DDBJ databases">
        <title>Complete genome and description of Corynebacterium incognita strain Marseille-Q3630 sp. nov.</title>
        <authorList>
            <person name="Boxberger M."/>
        </authorList>
    </citation>
    <scope>NUCLEOTIDE SEQUENCE [LARGE SCALE GENOMIC DNA]</scope>
    <source>
        <strain evidence="3 4">Marseille-Q3630</strain>
    </source>
</reference>